<feature type="domain" description="WW" evidence="1">
    <location>
        <begin position="47"/>
        <end position="74"/>
    </location>
</feature>
<dbReference type="Gene3D" id="2.20.70.10">
    <property type="match status" value="1"/>
</dbReference>
<dbReference type="OrthoDB" id="437889at2759"/>
<dbReference type="AlphaFoldDB" id="A0A0R3UKD3"/>
<dbReference type="STRING" id="53468.A0A0R3UKD3"/>
<evidence type="ECO:0000313" key="2">
    <source>
        <dbReference type="EMBL" id="VDD82036.1"/>
    </source>
</evidence>
<evidence type="ECO:0000259" key="1">
    <source>
        <dbReference type="PROSITE" id="PS50020"/>
    </source>
</evidence>
<dbReference type="InterPro" id="IPR036020">
    <property type="entry name" value="WW_dom_sf"/>
</dbReference>
<name>A0A0R3UKD3_MESCO</name>
<reference evidence="2 3" key="2">
    <citation type="submission" date="2018-10" db="EMBL/GenBank/DDBJ databases">
        <authorList>
            <consortium name="Pathogen Informatics"/>
        </authorList>
    </citation>
    <scope>NUCLEOTIDE SEQUENCE [LARGE SCALE GENOMIC DNA]</scope>
</reference>
<gene>
    <name evidence="2" type="ORF">MCOS_LOCUS8039</name>
</gene>
<dbReference type="GO" id="GO:0005096">
    <property type="term" value="F:GTPase activator activity"/>
    <property type="evidence" value="ECO:0007669"/>
    <property type="project" value="TreeGrafter"/>
</dbReference>
<dbReference type="WBParaSite" id="MCOS_0000803801-mRNA-1">
    <property type="protein sequence ID" value="MCOS_0000803801-mRNA-1"/>
    <property type="gene ID" value="MCOS_0000803801"/>
</dbReference>
<evidence type="ECO:0000313" key="3">
    <source>
        <dbReference type="Proteomes" id="UP000267029"/>
    </source>
</evidence>
<dbReference type="EMBL" id="UXSR01005443">
    <property type="protein sequence ID" value="VDD82036.1"/>
    <property type="molecule type" value="Genomic_DNA"/>
</dbReference>
<reference evidence="4" key="1">
    <citation type="submission" date="2017-02" db="UniProtKB">
        <authorList>
            <consortium name="WormBaseParasite"/>
        </authorList>
    </citation>
    <scope>IDENTIFICATION</scope>
</reference>
<dbReference type="Proteomes" id="UP000267029">
    <property type="component" value="Unassembled WGS sequence"/>
</dbReference>
<accession>A0A0R3UKD3</accession>
<dbReference type="PROSITE" id="PS50020">
    <property type="entry name" value="WW_DOMAIN_2"/>
    <property type="match status" value="1"/>
</dbReference>
<protein>
    <submittedName>
        <fullName evidence="4">WW domain-containing protein</fullName>
    </submittedName>
</protein>
<dbReference type="GO" id="GO:0005737">
    <property type="term" value="C:cytoplasm"/>
    <property type="evidence" value="ECO:0007669"/>
    <property type="project" value="TreeGrafter"/>
</dbReference>
<dbReference type="PANTHER" id="PTHR45876:SF8">
    <property type="entry name" value="FI04035P"/>
    <property type="match status" value="1"/>
</dbReference>
<evidence type="ECO:0000313" key="4">
    <source>
        <dbReference type="WBParaSite" id="MCOS_0000803801-mRNA-1"/>
    </source>
</evidence>
<dbReference type="PANTHER" id="PTHR45876">
    <property type="entry name" value="FI04035P"/>
    <property type="match status" value="1"/>
</dbReference>
<dbReference type="SUPFAM" id="SSF51045">
    <property type="entry name" value="WW domain"/>
    <property type="match status" value="1"/>
</dbReference>
<proteinExistence type="predicted"/>
<keyword evidence="3" id="KW-1185">Reference proteome</keyword>
<dbReference type="InterPro" id="IPR001202">
    <property type="entry name" value="WW_dom"/>
</dbReference>
<sequence length="113" mass="13093">RFEWVELLEPSSQKVIFANLESGEILVGGNFIVDVHCLKPLANEQWWELFDVNTQRHYYHNVRTGRTEWNRPSTGDVIPLSNLQVRSLAFTSSASLHFFDSKIDGFDTWCVFS</sequence>
<organism evidence="4">
    <name type="scientific">Mesocestoides corti</name>
    <name type="common">Flatworm</name>
    <dbReference type="NCBI Taxonomy" id="53468"/>
    <lineage>
        <taxon>Eukaryota</taxon>
        <taxon>Metazoa</taxon>
        <taxon>Spiralia</taxon>
        <taxon>Lophotrochozoa</taxon>
        <taxon>Platyhelminthes</taxon>
        <taxon>Cestoda</taxon>
        <taxon>Eucestoda</taxon>
        <taxon>Cyclophyllidea</taxon>
        <taxon>Mesocestoididae</taxon>
        <taxon>Mesocestoides</taxon>
    </lineage>
</organism>